<organism evidence="15 16">
    <name type="scientific">Aureococcus anophagefferens</name>
    <name type="common">Harmful bloom alga</name>
    <dbReference type="NCBI Taxonomy" id="44056"/>
    <lineage>
        <taxon>Eukaryota</taxon>
        <taxon>Sar</taxon>
        <taxon>Stramenopiles</taxon>
        <taxon>Ochrophyta</taxon>
        <taxon>Pelagophyceae</taxon>
        <taxon>Pelagomonadales</taxon>
        <taxon>Pelagomonadaceae</taxon>
        <taxon>Aureococcus</taxon>
    </lineage>
</organism>
<feature type="transmembrane region" description="Helical" evidence="13">
    <location>
        <begin position="281"/>
        <end position="300"/>
    </location>
</feature>
<evidence type="ECO:0000256" key="13">
    <source>
        <dbReference type="SAM" id="Phobius"/>
    </source>
</evidence>
<evidence type="ECO:0000256" key="8">
    <source>
        <dbReference type="ARBA" id="ARBA00022989"/>
    </source>
</evidence>
<comment type="caution">
    <text evidence="15">The sequence shown here is derived from an EMBL/GenBank/DDBJ whole genome shotgun (WGS) entry which is preliminary data.</text>
</comment>
<keyword evidence="11" id="KW-0407">Ion channel</keyword>
<dbReference type="Gene3D" id="3.40.50.11350">
    <property type="match status" value="1"/>
</dbReference>
<keyword evidence="10 13" id="KW-0472">Membrane</keyword>
<gene>
    <name evidence="15" type="ORF">SO694_0004409</name>
</gene>
<dbReference type="Pfam" id="PF00520">
    <property type="entry name" value="Ion_trans"/>
    <property type="match status" value="1"/>
</dbReference>
<dbReference type="Proteomes" id="UP001363151">
    <property type="component" value="Unassembled WGS sequence"/>
</dbReference>
<keyword evidence="3" id="KW-0633">Potassium transport</keyword>
<dbReference type="InterPro" id="IPR000595">
    <property type="entry name" value="cNMP-bd_dom"/>
</dbReference>
<dbReference type="PRINTS" id="PR01463">
    <property type="entry name" value="EAGCHANLFMLY"/>
</dbReference>
<dbReference type="InterPro" id="IPR003938">
    <property type="entry name" value="K_chnl_volt-dep_EAG/ELK/ERG"/>
</dbReference>
<comment type="subcellular location">
    <subcellularLocation>
        <location evidence="1">Membrane</location>
        <topology evidence="1">Multi-pass membrane protein</topology>
    </subcellularLocation>
</comment>
<evidence type="ECO:0000256" key="1">
    <source>
        <dbReference type="ARBA" id="ARBA00004141"/>
    </source>
</evidence>
<dbReference type="EMBL" id="JBBJCI010000083">
    <property type="protein sequence ID" value="KAK7249036.1"/>
    <property type="molecule type" value="Genomic_DNA"/>
</dbReference>
<keyword evidence="7" id="KW-0630">Potassium</keyword>
<reference evidence="15 16" key="1">
    <citation type="submission" date="2024-03" db="EMBL/GenBank/DDBJ databases">
        <title>Aureococcus anophagefferens CCMP1851 and Kratosvirus quantuckense: Draft genome of a second virus-susceptible host strain in the model system.</title>
        <authorList>
            <person name="Chase E."/>
            <person name="Truchon A.R."/>
            <person name="Schepens W."/>
            <person name="Wilhelm S.W."/>
        </authorList>
    </citation>
    <scope>NUCLEOTIDE SEQUENCE [LARGE SCALE GENOMIC DNA]</scope>
    <source>
        <strain evidence="15 16">CCMP1851</strain>
    </source>
</reference>
<dbReference type="InterPro" id="IPR018490">
    <property type="entry name" value="cNMP-bd_dom_sf"/>
</dbReference>
<dbReference type="Pfam" id="PF19745">
    <property type="entry name" value="FUT8_N_cat"/>
    <property type="match status" value="1"/>
</dbReference>
<dbReference type="SUPFAM" id="SSF51206">
    <property type="entry name" value="cAMP-binding domain-like"/>
    <property type="match status" value="1"/>
</dbReference>
<feature type="transmembrane region" description="Helical" evidence="13">
    <location>
        <begin position="521"/>
        <end position="545"/>
    </location>
</feature>
<keyword evidence="16" id="KW-1185">Reference proteome</keyword>
<feature type="transmembrane region" description="Helical" evidence="13">
    <location>
        <begin position="431"/>
        <end position="452"/>
    </location>
</feature>
<dbReference type="SUPFAM" id="SSF81324">
    <property type="entry name" value="Voltage-gated potassium channels"/>
    <property type="match status" value="1"/>
</dbReference>
<name>A0ABR1G6V6_AURAN</name>
<evidence type="ECO:0000259" key="14">
    <source>
        <dbReference type="PROSITE" id="PS50042"/>
    </source>
</evidence>
<feature type="region of interest" description="Disordered" evidence="12">
    <location>
        <begin position="1"/>
        <end position="155"/>
    </location>
</feature>
<keyword evidence="9" id="KW-0406">Ion transport</keyword>
<evidence type="ECO:0000256" key="12">
    <source>
        <dbReference type="SAM" id="MobiDB-lite"/>
    </source>
</evidence>
<dbReference type="InterPro" id="IPR005821">
    <property type="entry name" value="Ion_trans_dom"/>
</dbReference>
<feature type="compositionally biased region" description="Basic and acidic residues" evidence="12">
    <location>
        <begin position="125"/>
        <end position="138"/>
    </location>
</feature>
<evidence type="ECO:0000256" key="5">
    <source>
        <dbReference type="ARBA" id="ARBA00022826"/>
    </source>
</evidence>
<dbReference type="Gene3D" id="1.10.287.70">
    <property type="match status" value="1"/>
</dbReference>
<feature type="domain" description="Cyclic nucleotide-binding" evidence="14">
    <location>
        <begin position="653"/>
        <end position="729"/>
    </location>
</feature>
<evidence type="ECO:0000313" key="16">
    <source>
        <dbReference type="Proteomes" id="UP001363151"/>
    </source>
</evidence>
<dbReference type="InterPro" id="IPR050818">
    <property type="entry name" value="KCNH_animal-type"/>
</dbReference>
<evidence type="ECO:0000256" key="11">
    <source>
        <dbReference type="ARBA" id="ARBA00023303"/>
    </source>
</evidence>
<sequence>MVEFAPTRTRRSSSRESQQGHPEETTLMRRLSADGLDPTLMRRERTDSTGEVIPATVEKPLREAELLFEEQLESMQDAPAGPFGSLRRRSRRTQSAAATEYDTCDDYDDDDAYDEDYEEDDDDDGRAAPEERDRVKSDRHTRRRGGHHEQLGHNKRRSWEDVDALWCPVTHPWGEARNEVKVFEKPDAETKQRLRARVAASPALAALAPRTALRRWRLLKNTVLAVGALNDIVRQSREIHSNPVNRGSLRSHLKSWGVAADTQKQLVVPWFVFQPDDPTRVAWDTASALVMLMMIFYIPYNVSFVGPTYVYYVFDWFLTVFFTVDICLSFVTAYEHKGRTVTDPSKIARHYLRTFFLLDVVATFPMDIALAGQTKDKHKDLGRLAKASKLPRMFRYVRVFRFMRIVRVYGMDGIIQRAMVRAQLNPGMVRMCQIVIVALVGAHLFACFWYSLGTTYENEHYTFDDCHAYARHKQCTWIQMEGLSRGDGNFFLYMVSLYWALTTITTVGFGDVVPNTADEMVYTCFVMVMGVTWYAVLITTVGKIFHGMDSKASDRSARSKTLNTFIHKHKISAPLAAAMHQHLRHQFEVGHGWRDEESDASKLISSLSKPLHRILALHLERKLIAKIPLFAAKPRLFVADAVIKLVPLLSAVGEVVLQRDEVADAVHFVVSGEVAVACRRCPGAPARALAGSYFGDEGCLLGAHWKAILCGGATTEMQLIKKPDLSLLLATPTPGAAAPPPPPDDDDDARLAAEAAYLYEERLVAGAVHDARFLSPARGDGARVDDGAALAAPRGAAHEPRAHCLRPLRDARRRRDDDQRRAHGVAARAERGGAARRARVYHENSRRARWPPGLRAADELPRCVIREATCFRDYDLHVLYPWLEAFAARGDEPGGAGRSSSARDTRLPVGAVLEASRAFGAVPFYDALEARNATLGYAASGPAVGGRSTLGLPPPRACGLDADAVALQIDWLRDGACDCDGGAAWRMEGTIGLGGELSALLKPLAAAADEKRTFRTPALDRVGCASGDLTCLGLRPLDRCPASAPKASESARRYSRAAEPRIPARHRGRGLFWWTSQAAAFLLRPDDATLERVWRTMDALGWRSRGPVLGVHVRRGDTCLKGGRDELRKHKGRVCDGLPAYVDRAKRMVARYGYRAVYLATDDADVLANATAGDAFGVPVLVANRGVDRARLYGQGYYNKVLRAMGDAAAADDAAALLDDVFLLAAADGFVGKFTSNVARLAFALGNAWKGGDCVAPFDSLDATWCADFGRLTGDSVNGKFLC</sequence>
<keyword evidence="2" id="KW-0813">Transport</keyword>
<evidence type="ECO:0000313" key="15">
    <source>
        <dbReference type="EMBL" id="KAK7249036.1"/>
    </source>
</evidence>
<evidence type="ECO:0000256" key="4">
    <source>
        <dbReference type="ARBA" id="ARBA00022692"/>
    </source>
</evidence>
<proteinExistence type="predicted"/>
<feature type="transmembrane region" description="Helical" evidence="13">
    <location>
        <begin position="490"/>
        <end position="509"/>
    </location>
</feature>
<protein>
    <recommendedName>
        <fullName evidence="14">Cyclic nucleotide-binding domain-containing protein</fullName>
    </recommendedName>
</protein>
<evidence type="ECO:0000256" key="6">
    <source>
        <dbReference type="ARBA" id="ARBA00022882"/>
    </source>
</evidence>
<evidence type="ECO:0000256" key="2">
    <source>
        <dbReference type="ARBA" id="ARBA00022448"/>
    </source>
</evidence>
<keyword evidence="4 13" id="KW-0812">Transmembrane</keyword>
<dbReference type="PANTHER" id="PTHR10217">
    <property type="entry name" value="VOLTAGE AND LIGAND GATED POTASSIUM CHANNEL"/>
    <property type="match status" value="1"/>
</dbReference>
<dbReference type="Gene3D" id="2.60.120.10">
    <property type="entry name" value="Jelly Rolls"/>
    <property type="match status" value="1"/>
</dbReference>
<evidence type="ECO:0000256" key="10">
    <source>
        <dbReference type="ARBA" id="ARBA00023136"/>
    </source>
</evidence>
<keyword evidence="6" id="KW-0851">Voltage-gated channel</keyword>
<evidence type="ECO:0000256" key="3">
    <source>
        <dbReference type="ARBA" id="ARBA00022538"/>
    </source>
</evidence>
<dbReference type="InterPro" id="IPR014710">
    <property type="entry name" value="RmlC-like_jellyroll"/>
</dbReference>
<accession>A0ABR1G6V6</accession>
<feature type="transmembrane region" description="Helical" evidence="13">
    <location>
        <begin position="312"/>
        <end position="334"/>
    </location>
</feature>
<feature type="compositionally biased region" description="Acidic residues" evidence="12">
    <location>
        <begin position="102"/>
        <end position="124"/>
    </location>
</feature>
<keyword evidence="8 13" id="KW-1133">Transmembrane helix</keyword>
<dbReference type="InterPro" id="IPR045573">
    <property type="entry name" value="Fut8_N_cat"/>
</dbReference>
<evidence type="ECO:0000256" key="9">
    <source>
        <dbReference type="ARBA" id="ARBA00023065"/>
    </source>
</evidence>
<dbReference type="PROSITE" id="PS50042">
    <property type="entry name" value="CNMP_BINDING_3"/>
    <property type="match status" value="1"/>
</dbReference>
<dbReference type="PANTHER" id="PTHR10217:SF435">
    <property type="entry name" value="POTASSIUM VOLTAGE-GATED CHANNEL PROTEIN EAG"/>
    <property type="match status" value="1"/>
</dbReference>
<evidence type="ECO:0000256" key="7">
    <source>
        <dbReference type="ARBA" id="ARBA00022958"/>
    </source>
</evidence>
<keyword evidence="5" id="KW-0631">Potassium channel</keyword>